<evidence type="ECO:0000256" key="4">
    <source>
        <dbReference type="ARBA" id="ARBA00023180"/>
    </source>
</evidence>
<dbReference type="PANTHER" id="PTHR10353">
    <property type="entry name" value="GLYCOSYL HYDROLASE"/>
    <property type="match status" value="1"/>
</dbReference>
<keyword evidence="3" id="KW-0378">Hydrolase</keyword>
<keyword evidence="7" id="KW-0732">Signal</keyword>
<dbReference type="EMBL" id="GALX01002060">
    <property type="protein sequence ID" value="JAB66406.1"/>
    <property type="molecule type" value="Transcribed_RNA"/>
</dbReference>
<dbReference type="InterPro" id="IPR001360">
    <property type="entry name" value="Glyco_hydro_1"/>
</dbReference>
<dbReference type="Gene3D" id="3.20.20.80">
    <property type="entry name" value="Glycosidases"/>
    <property type="match status" value="1"/>
</dbReference>
<dbReference type="PRINTS" id="PR00131">
    <property type="entry name" value="GLHYDRLASE1"/>
</dbReference>
<dbReference type="PROSITE" id="PS00653">
    <property type="entry name" value="GLYCOSYL_HYDROL_F1_2"/>
    <property type="match status" value="1"/>
</dbReference>
<proteinExistence type="inferred from homology"/>
<dbReference type="FunFam" id="3.20.20.80:FF:000013">
    <property type="entry name" value="lactase-phlorizin hydrolase"/>
    <property type="match status" value="1"/>
</dbReference>
<dbReference type="InterPro" id="IPR033132">
    <property type="entry name" value="GH_1_N_CS"/>
</dbReference>
<dbReference type="InterPro" id="IPR017853">
    <property type="entry name" value="GH"/>
</dbReference>
<dbReference type="OrthoDB" id="6666096at2759"/>
<evidence type="ECO:0000256" key="3">
    <source>
        <dbReference type="ARBA" id="ARBA00022801"/>
    </source>
</evidence>
<organism evidence="8">
    <name type="scientific">Anoplophora glabripennis</name>
    <name type="common">Asian longhorn beetle</name>
    <name type="synonym">Anoplophora nobilis</name>
    <dbReference type="NCBI Taxonomy" id="217634"/>
    <lineage>
        <taxon>Eukaryota</taxon>
        <taxon>Metazoa</taxon>
        <taxon>Ecdysozoa</taxon>
        <taxon>Arthropoda</taxon>
        <taxon>Hexapoda</taxon>
        <taxon>Insecta</taxon>
        <taxon>Pterygota</taxon>
        <taxon>Neoptera</taxon>
        <taxon>Endopterygota</taxon>
        <taxon>Coleoptera</taxon>
        <taxon>Polyphaga</taxon>
        <taxon>Cucujiformia</taxon>
        <taxon>Chrysomeloidea</taxon>
        <taxon>Cerambycidae</taxon>
        <taxon>Lamiinae</taxon>
        <taxon>Lamiini</taxon>
        <taxon>Anoplophora</taxon>
    </lineage>
</organism>
<keyword evidence="5" id="KW-0326">Glycosidase</keyword>
<dbReference type="PANTHER" id="PTHR10353:SF36">
    <property type="entry name" value="LP05116P"/>
    <property type="match status" value="1"/>
</dbReference>
<evidence type="ECO:0000256" key="2">
    <source>
        <dbReference type="ARBA" id="ARBA00011738"/>
    </source>
</evidence>
<evidence type="ECO:0000256" key="7">
    <source>
        <dbReference type="SAM" id="SignalP"/>
    </source>
</evidence>
<gene>
    <name evidence="8" type="primary">MYRO1</name>
</gene>
<feature type="chain" id="PRO_5004736858" evidence="7">
    <location>
        <begin position="30"/>
        <end position="519"/>
    </location>
</feature>
<protein>
    <submittedName>
        <fullName evidence="8">Myrosinase</fullName>
    </submittedName>
</protein>
<sequence length="519" mass="59383">FGASYQNHLNMTRFLLCCCFIALASFAQAENNKTFPDGFMFGVATAAYQVEGAWNEDGKGENIWDRMVHTDPSSITNNDTADVACDSYHKYKEDVELIAGLNLTHYRFSVSWSRVLPTGFANEINAKGLLYYQNLVKELKARNIEPVVTLYHWDLPQPLQEIGGWTNPNMVTYFKEYARVMIENLVGVQYWATFNEPKQVCRAGYGVGSLAPRISSNGIADYICPYIIVKSHAEVYHMYKNDFPDLKGKMSIVFDGQWAEPASNSTADTEAAERKMHFEFGLYANPIFLGDWPQVVKDRVSFRSEKENFTRSRLPEFTEDEISTINGTFDYLGFNHYYTRLASDVEEEDFDDIGYDRDVRVLSTEDPSWEKSPNGNPIVPWGIRKTLKWIKDTYGNPEIFITENGVIDDGSTLEDDIRIDFYKGYLSSVLDAIYEDEVKVTGFTAWSLMDNFEWTGGYGYHFGLYQVNFTDPERPRTPKKSADFYGTLARTLKIPTSWANKISACWIYLLGTLVVFQFL</sequence>
<comment type="subunit">
    <text evidence="2">Homodimer.</text>
</comment>
<dbReference type="Pfam" id="PF00232">
    <property type="entry name" value="Glyco_hydro_1"/>
    <property type="match status" value="1"/>
</dbReference>
<dbReference type="GO" id="GO:0005975">
    <property type="term" value="P:carbohydrate metabolic process"/>
    <property type="evidence" value="ECO:0007669"/>
    <property type="project" value="InterPro"/>
</dbReference>
<evidence type="ECO:0000313" key="8">
    <source>
        <dbReference type="EMBL" id="JAB66406.1"/>
    </source>
</evidence>
<comment type="similarity">
    <text evidence="1 6">Belongs to the glycosyl hydrolase 1 family.</text>
</comment>
<name>V5I9Z8_ANOGL</name>
<reference evidence="8" key="1">
    <citation type="submission" date="2013-07" db="EMBL/GenBank/DDBJ databases">
        <title>Midgut Transcriptome Profiling of Anoplphora glabripennis, a Lignocellulose Degrading, Wood-Boring Cerambycid.</title>
        <authorList>
            <person name="Scully E.D."/>
            <person name="Hoover K."/>
            <person name="Carlson J.E."/>
            <person name="Tien M."/>
            <person name="Geib S.M."/>
        </authorList>
    </citation>
    <scope>NUCLEOTIDE SEQUENCE</scope>
</reference>
<evidence type="ECO:0000256" key="5">
    <source>
        <dbReference type="ARBA" id="ARBA00023295"/>
    </source>
</evidence>
<dbReference type="SUPFAM" id="SSF51445">
    <property type="entry name" value="(Trans)glycosidases"/>
    <property type="match status" value="1"/>
</dbReference>
<dbReference type="GO" id="GO:0008422">
    <property type="term" value="F:beta-glucosidase activity"/>
    <property type="evidence" value="ECO:0007669"/>
    <property type="project" value="TreeGrafter"/>
</dbReference>
<evidence type="ECO:0000256" key="6">
    <source>
        <dbReference type="RuleBase" id="RU003690"/>
    </source>
</evidence>
<feature type="signal peptide" evidence="7">
    <location>
        <begin position="1"/>
        <end position="29"/>
    </location>
</feature>
<feature type="non-terminal residue" evidence="8">
    <location>
        <position position="1"/>
    </location>
</feature>
<dbReference type="AlphaFoldDB" id="V5I9Z8"/>
<evidence type="ECO:0000256" key="1">
    <source>
        <dbReference type="ARBA" id="ARBA00010838"/>
    </source>
</evidence>
<keyword evidence="4" id="KW-0325">Glycoprotein</keyword>
<accession>V5I9Z8</accession>